<evidence type="ECO:0000313" key="2">
    <source>
        <dbReference type="EMBL" id="OAD21730.1"/>
    </source>
</evidence>
<protein>
    <submittedName>
        <fullName evidence="2">Uncharacterized protein</fullName>
    </submittedName>
</protein>
<feature type="transmembrane region" description="Helical" evidence="1">
    <location>
        <begin position="12"/>
        <end position="29"/>
    </location>
</feature>
<comment type="caution">
    <text evidence="2">The sequence shown here is derived from an EMBL/GenBank/DDBJ whole genome shotgun (WGS) entry which is preliminary data.</text>
</comment>
<dbReference type="AlphaFoldDB" id="A0A176S139"/>
<dbReference type="EMBL" id="LUTY01001430">
    <property type="protein sequence ID" value="OAD21730.1"/>
    <property type="molecule type" value="Genomic_DNA"/>
</dbReference>
<accession>A0A176S139</accession>
<evidence type="ECO:0000313" key="3">
    <source>
        <dbReference type="Proteomes" id="UP000076962"/>
    </source>
</evidence>
<organism evidence="2 3">
    <name type="scientific">Candidatus Thiomargarita nelsonii</name>
    <dbReference type="NCBI Taxonomy" id="1003181"/>
    <lineage>
        <taxon>Bacteria</taxon>
        <taxon>Pseudomonadati</taxon>
        <taxon>Pseudomonadota</taxon>
        <taxon>Gammaproteobacteria</taxon>
        <taxon>Thiotrichales</taxon>
        <taxon>Thiotrichaceae</taxon>
        <taxon>Thiomargarita</taxon>
    </lineage>
</organism>
<proteinExistence type="predicted"/>
<reference evidence="2 3" key="1">
    <citation type="submission" date="2016-05" db="EMBL/GenBank/DDBJ databases">
        <title>Single-cell genome of chain-forming Candidatus Thiomargarita nelsonii and comparison to other large sulfur-oxidizing bacteria.</title>
        <authorList>
            <person name="Winkel M."/>
            <person name="Salman V."/>
            <person name="Woyke T."/>
            <person name="Schulz-Vogt H."/>
            <person name="Richter M."/>
            <person name="Flood B."/>
            <person name="Bailey J."/>
            <person name="Amann R."/>
            <person name="Mussmann M."/>
        </authorList>
    </citation>
    <scope>NUCLEOTIDE SEQUENCE [LARGE SCALE GENOMIC DNA]</scope>
    <source>
        <strain evidence="2 3">THI036</strain>
    </source>
</reference>
<sequence length="67" mass="8195">MKMTKWFIIQARGYYIIYKNIFIFTINFFNKKAFKIITQQCYLTKAWAMSQPDLWLYQSQSILLHFG</sequence>
<keyword evidence="1" id="KW-0812">Transmembrane</keyword>
<gene>
    <name evidence="2" type="ORF">THIOM_002495</name>
</gene>
<keyword evidence="3" id="KW-1185">Reference proteome</keyword>
<evidence type="ECO:0000256" key="1">
    <source>
        <dbReference type="SAM" id="Phobius"/>
    </source>
</evidence>
<dbReference type="Proteomes" id="UP000076962">
    <property type="component" value="Unassembled WGS sequence"/>
</dbReference>
<keyword evidence="1" id="KW-1133">Transmembrane helix</keyword>
<name>A0A176S139_9GAMM</name>
<keyword evidence="1" id="KW-0472">Membrane</keyword>